<feature type="binding site" evidence="5">
    <location>
        <position position="621"/>
    </location>
    <ligand>
        <name>Fe cation</name>
        <dbReference type="ChEBI" id="CHEBI:24875"/>
        <note>catalytic</note>
    </ligand>
</feature>
<comment type="similarity">
    <text evidence="1">Belongs to the carotenoid oxygenase family.</text>
</comment>
<comment type="cofactor">
    <cofactor evidence="5">
        <name>Fe(2+)</name>
        <dbReference type="ChEBI" id="CHEBI:29033"/>
    </cofactor>
    <text evidence="5">Binds 1 Fe(2+) ion per subunit.</text>
</comment>
<dbReference type="PANTHER" id="PTHR10543">
    <property type="entry name" value="BETA-CAROTENE DIOXYGENASE"/>
    <property type="match status" value="1"/>
</dbReference>
<evidence type="ECO:0000256" key="2">
    <source>
        <dbReference type="ARBA" id="ARBA00022723"/>
    </source>
</evidence>
<evidence type="ECO:0000313" key="6">
    <source>
        <dbReference type="EMBL" id="CAG1862754.1"/>
    </source>
</evidence>
<evidence type="ECO:0000256" key="3">
    <source>
        <dbReference type="ARBA" id="ARBA00022964"/>
    </source>
</evidence>
<dbReference type="PANTHER" id="PTHR10543:SF142">
    <property type="entry name" value="OS06G0162550 PROTEIN"/>
    <property type="match status" value="1"/>
</dbReference>
<name>A0A8D7FRH9_MUSAM</name>
<evidence type="ECO:0000256" key="5">
    <source>
        <dbReference type="PIRSR" id="PIRSR604294-1"/>
    </source>
</evidence>
<keyword evidence="4 5" id="KW-0408">Iron</keyword>
<accession>A0A8D7FRH9</accession>
<evidence type="ECO:0000256" key="4">
    <source>
        <dbReference type="ARBA" id="ARBA00023004"/>
    </source>
</evidence>
<evidence type="ECO:0000256" key="1">
    <source>
        <dbReference type="ARBA" id="ARBA00006787"/>
    </source>
</evidence>
<organism evidence="6">
    <name type="scientific">Musa acuminata subsp. malaccensis</name>
    <name type="common">Wild banana</name>
    <name type="synonym">Musa malaccensis</name>
    <dbReference type="NCBI Taxonomy" id="214687"/>
    <lineage>
        <taxon>Eukaryota</taxon>
        <taxon>Viridiplantae</taxon>
        <taxon>Streptophyta</taxon>
        <taxon>Embryophyta</taxon>
        <taxon>Tracheophyta</taxon>
        <taxon>Spermatophyta</taxon>
        <taxon>Magnoliopsida</taxon>
        <taxon>Liliopsida</taxon>
        <taxon>Zingiberales</taxon>
        <taxon>Musaceae</taxon>
        <taxon>Musa</taxon>
    </lineage>
</organism>
<keyword evidence="2 5" id="KW-0479">Metal-binding</keyword>
<keyword evidence="3" id="KW-0223">Dioxygenase</keyword>
<dbReference type="AlphaFoldDB" id="A0A8D7FRH9"/>
<feature type="binding site" evidence="5">
    <location>
        <position position="400"/>
    </location>
    <ligand>
        <name>Fe cation</name>
        <dbReference type="ChEBI" id="CHEBI:24875"/>
        <note>catalytic</note>
    </ligand>
</feature>
<proteinExistence type="inferred from homology"/>
<feature type="binding site" evidence="5">
    <location>
        <position position="336"/>
    </location>
    <ligand>
        <name>Fe cation</name>
        <dbReference type="ChEBI" id="CHEBI:24875"/>
        <note>catalytic</note>
    </ligand>
</feature>
<dbReference type="GO" id="GO:0016702">
    <property type="term" value="F:oxidoreductase activity, acting on single donors with incorporation of molecular oxygen, incorporation of two atoms of oxygen"/>
    <property type="evidence" value="ECO:0007669"/>
    <property type="project" value="InterPro"/>
</dbReference>
<dbReference type="InterPro" id="IPR004294">
    <property type="entry name" value="Carotenoid_Oase"/>
</dbReference>
<sequence>MDSLTVSTVTCSIRKAPHKAAPFNFMSSLSSFKPVFRRLQQQFVSLKVEVPKIIKTTSLNLLDGVVDSLFEFEEQAVFNEGNFAPVDEVGEALQLSVMDGEIPDDFPEGIYFRTGPNHLYPNQTAAVSIFGRTGYTWVEGDGMLHATYFSKDDEGNWKVSYKNKYVESETFLMEKNRNKKMFIPAADGDPTAILAAFVLNIVSQDCLRGLTNIILVNFRPPKYFQCILQMRFGKAVKDDSNTNVFEHAGKLYAVSEQHLPYEIDASDLHTLKAWDVNGAWHHPFTSHPKKAPHTGEMVIMGVDIKRPHYILGIISADGGEMLHKVDLKFRTGNLVHELGVTENYNIIMDYPLRFGINRVLAGKSFIGYDGDGESRIGVMPRFGDAESISWFTVRNHCSFHIINSFEDGDEVVVRGCRTTGSVLPGPDHKANKAEWYRRAYLQPNEDSHSFDPATDGVLFSRPYQWRLNMRTGAVKEGYLTGKEIAMDFPAINLSFTGLRNRYAYAQVVDSEASSKLGLSKYNMLAKLHFGLQDEVSKFLTKKGLMLAKVEYHELGDGEYCTGAQFVQKQEGTEEEDDGWLLCYVHDERSNISKVYVIDAKRFTEEPVAKISLPRRVPYGFHAYYVYE</sequence>
<gene>
    <name evidence="6" type="ORF">GSMUA_76480.1</name>
</gene>
<reference evidence="6" key="1">
    <citation type="submission" date="2021-03" db="EMBL/GenBank/DDBJ databases">
        <authorList>
            <consortium name="Genoscope - CEA"/>
            <person name="William W."/>
        </authorList>
    </citation>
    <scope>NUCLEOTIDE SEQUENCE</scope>
    <source>
        <strain evidence="6">Doubled-haploid Pahang</strain>
    </source>
</reference>
<keyword evidence="3" id="KW-0560">Oxidoreductase</keyword>
<protein>
    <submittedName>
        <fullName evidence="6">(wild Malaysian banana) hypothetical protein</fullName>
    </submittedName>
</protein>
<dbReference type="GO" id="GO:0046872">
    <property type="term" value="F:metal ion binding"/>
    <property type="evidence" value="ECO:0007669"/>
    <property type="project" value="UniProtKB-KW"/>
</dbReference>
<dbReference type="EMBL" id="HG996467">
    <property type="protein sequence ID" value="CAG1862754.1"/>
    <property type="molecule type" value="Genomic_DNA"/>
</dbReference>
<dbReference type="Pfam" id="PF03055">
    <property type="entry name" value="RPE65"/>
    <property type="match status" value="1"/>
</dbReference>
<feature type="binding site" evidence="5">
    <location>
        <position position="287"/>
    </location>
    <ligand>
        <name>Fe cation</name>
        <dbReference type="ChEBI" id="CHEBI:24875"/>
        <note>catalytic</note>
    </ligand>
</feature>